<feature type="transmembrane region" description="Helical" evidence="1">
    <location>
        <begin position="48"/>
        <end position="66"/>
    </location>
</feature>
<protein>
    <submittedName>
        <fullName evidence="3">Membrane protein</fullName>
    </submittedName>
</protein>
<reference evidence="3 4" key="1">
    <citation type="submission" date="2011-05" db="EMBL/GenBank/DDBJ databases">
        <authorList>
            <person name="Muzny D."/>
            <person name="Qin X."/>
            <person name="Deng J."/>
            <person name="Jiang H."/>
            <person name="Liu Y."/>
            <person name="Qu J."/>
            <person name="Song X.-Z."/>
            <person name="Zhang L."/>
            <person name="Thornton R."/>
            <person name="Coyle M."/>
            <person name="Francisco L."/>
            <person name="Jackson L."/>
            <person name="Javaid M."/>
            <person name="Korchina V."/>
            <person name="Kovar C."/>
            <person name="Mata R."/>
            <person name="Mathew T."/>
            <person name="Ngo R."/>
            <person name="Nguyen L."/>
            <person name="Nguyen N."/>
            <person name="Okwuonu G."/>
            <person name="Ongeri F."/>
            <person name="Pham C."/>
            <person name="Simmons D."/>
            <person name="Wilczek-Boney K."/>
            <person name="Hale W."/>
            <person name="Jakkamsetti A."/>
            <person name="Pham P."/>
            <person name="Ruth R."/>
            <person name="San Lucas F."/>
            <person name="Warren J."/>
            <person name="Zhang J."/>
            <person name="Zhao Z."/>
            <person name="Zhou C."/>
            <person name="Zhu D."/>
            <person name="Lee S."/>
            <person name="Bess C."/>
            <person name="Blankenburg K."/>
            <person name="Forbes L."/>
            <person name="Fu Q."/>
            <person name="Gubbala S."/>
            <person name="Hirani K."/>
            <person name="Jayaseelan J.C."/>
            <person name="Lara F."/>
            <person name="Munidasa M."/>
            <person name="Palculict T."/>
            <person name="Patil S."/>
            <person name="Pu L.-L."/>
            <person name="Saada N."/>
            <person name="Tang L."/>
            <person name="Weissenberger G."/>
            <person name="Zhu Y."/>
            <person name="Hemphill L."/>
            <person name="Shang Y."/>
            <person name="Youmans B."/>
            <person name="Ayvaz T."/>
            <person name="Ross M."/>
            <person name="Santibanez J."/>
            <person name="Aqrawi P."/>
            <person name="Gross S."/>
            <person name="Joshi V."/>
            <person name="Fowler G."/>
            <person name="Nazareth L."/>
            <person name="Reid J."/>
            <person name="Worley K."/>
            <person name="Petrosino J."/>
            <person name="Highlander S."/>
            <person name="Gibbs R."/>
        </authorList>
    </citation>
    <scope>NUCLEOTIDE SEQUENCE [LARGE SCALE GENOMIC DNA]</scope>
    <source>
        <strain evidence="3 4">ATCC 33926</strain>
    </source>
</reference>
<evidence type="ECO:0000313" key="4">
    <source>
        <dbReference type="Proteomes" id="UP000004982"/>
    </source>
</evidence>
<organism evidence="3 4">
    <name type="scientific">Neisseria macacae ATCC 33926</name>
    <dbReference type="NCBI Taxonomy" id="997348"/>
    <lineage>
        <taxon>Bacteria</taxon>
        <taxon>Pseudomonadati</taxon>
        <taxon>Pseudomonadota</taxon>
        <taxon>Betaproteobacteria</taxon>
        <taxon>Neisseriales</taxon>
        <taxon>Neisseriaceae</taxon>
        <taxon>Neisseria</taxon>
    </lineage>
</organism>
<dbReference type="InterPro" id="IPR000620">
    <property type="entry name" value="EamA_dom"/>
</dbReference>
<dbReference type="GO" id="GO:0016020">
    <property type="term" value="C:membrane"/>
    <property type="evidence" value="ECO:0007669"/>
    <property type="project" value="InterPro"/>
</dbReference>
<evidence type="ECO:0000259" key="2">
    <source>
        <dbReference type="Pfam" id="PF00892"/>
    </source>
</evidence>
<dbReference type="EMBL" id="AFQE01000087">
    <property type="protein sequence ID" value="EGQ76543.1"/>
    <property type="molecule type" value="Genomic_DNA"/>
</dbReference>
<dbReference type="Proteomes" id="UP000004982">
    <property type="component" value="Unassembled WGS sequence"/>
</dbReference>
<dbReference type="PANTHER" id="PTHR22911">
    <property type="entry name" value="ACYL-MALONYL CONDENSING ENZYME-RELATED"/>
    <property type="match status" value="1"/>
</dbReference>
<evidence type="ECO:0000313" key="3">
    <source>
        <dbReference type="EMBL" id="EGQ76543.1"/>
    </source>
</evidence>
<feature type="transmembrane region" description="Helical" evidence="1">
    <location>
        <begin position="78"/>
        <end position="99"/>
    </location>
</feature>
<comment type="caution">
    <text evidence="3">The sequence shown here is derived from an EMBL/GenBank/DDBJ whole genome shotgun (WGS) entry which is preliminary data.</text>
</comment>
<evidence type="ECO:0000256" key="1">
    <source>
        <dbReference type="SAM" id="Phobius"/>
    </source>
</evidence>
<dbReference type="PANTHER" id="PTHR22911:SF137">
    <property type="entry name" value="SOLUTE CARRIER FAMILY 35 MEMBER G2-RELATED"/>
    <property type="match status" value="1"/>
</dbReference>
<dbReference type="Gene3D" id="1.10.3730.20">
    <property type="match status" value="1"/>
</dbReference>
<keyword evidence="1" id="KW-0812">Transmembrane</keyword>
<gene>
    <name evidence="3" type="ORF">HMPREF9418_1829</name>
</gene>
<keyword evidence="1" id="KW-1133">Transmembrane helix</keyword>
<feature type="transmembrane region" description="Helical" evidence="1">
    <location>
        <begin position="16"/>
        <end position="36"/>
    </location>
</feature>
<dbReference type="SUPFAM" id="SSF103481">
    <property type="entry name" value="Multidrug resistance efflux transporter EmrE"/>
    <property type="match status" value="1"/>
</dbReference>
<sequence length="176" mass="19407">MFKYLKLEGGKMENTWFYWALASAFFAALTAVFAKAGLQDIDSDFATFIRTLVILAALAAFLSYAGKWQGVTDFSARNWTFLILSGLATGASWLAYFKALQMGEASKVAPVDKFSIVLVALFAVVLKEWPSSQEWLGIGLIAAGVLTLAETFAKKHFPRQLKPKHRFSAVFAPNHS</sequence>
<proteinExistence type="predicted"/>
<dbReference type="AlphaFoldDB" id="A0AA36UII8"/>
<feature type="domain" description="EamA" evidence="2">
    <location>
        <begin position="16"/>
        <end position="147"/>
    </location>
</feature>
<dbReference type="FunFam" id="1.10.3730.20:FF:000009">
    <property type="entry name" value="EamA family transporter"/>
    <property type="match status" value="1"/>
</dbReference>
<keyword evidence="1" id="KW-0472">Membrane</keyword>
<name>A0AA36UII8_9NEIS</name>
<dbReference type="Pfam" id="PF00892">
    <property type="entry name" value="EamA"/>
    <property type="match status" value="1"/>
</dbReference>
<dbReference type="InterPro" id="IPR037185">
    <property type="entry name" value="EmrE-like"/>
</dbReference>
<accession>A0AA36UII8</accession>